<dbReference type="InterPro" id="IPR011598">
    <property type="entry name" value="bHLH_dom"/>
</dbReference>
<evidence type="ECO:0000256" key="4">
    <source>
        <dbReference type="ARBA" id="ARBA00023015"/>
    </source>
</evidence>
<comment type="subcellular location">
    <subcellularLocation>
        <location evidence="1">Nucleus</location>
    </subcellularLocation>
</comment>
<dbReference type="Pfam" id="PF22754">
    <property type="entry name" value="bHLH-TF_ACT-like_plant"/>
    <property type="match status" value="1"/>
</dbReference>
<evidence type="ECO:0000256" key="8">
    <source>
        <dbReference type="SAM" id="MobiDB-lite"/>
    </source>
</evidence>
<dbReference type="GO" id="GO:0043565">
    <property type="term" value="F:sequence-specific DNA binding"/>
    <property type="evidence" value="ECO:0007669"/>
    <property type="project" value="TreeGrafter"/>
</dbReference>
<proteinExistence type="inferred from homology"/>
<evidence type="ECO:0000256" key="2">
    <source>
        <dbReference type="ARBA" id="ARBA00005510"/>
    </source>
</evidence>
<evidence type="ECO:0000256" key="6">
    <source>
        <dbReference type="ARBA" id="ARBA00023163"/>
    </source>
</evidence>
<dbReference type="AlphaFoldDB" id="A0AAQ3QB26"/>
<keyword evidence="11" id="KW-1185">Reference proteome</keyword>
<dbReference type="PANTHER" id="PTHR31945:SF143">
    <property type="entry name" value="HELIX-LOOP-HELIX DNA-BINDING DOMAIN CONTAINING PROTEIN, EXPRESSED"/>
    <property type="match status" value="1"/>
</dbReference>
<evidence type="ECO:0000256" key="5">
    <source>
        <dbReference type="ARBA" id="ARBA00023125"/>
    </source>
</evidence>
<keyword evidence="3" id="KW-0217">Developmental protein</keyword>
<dbReference type="InterPro" id="IPR051358">
    <property type="entry name" value="TF_AMS/ICE1/BHLH6-like"/>
</dbReference>
<dbReference type="Gene3D" id="4.10.280.10">
    <property type="entry name" value="Helix-loop-helix DNA-binding domain"/>
    <property type="match status" value="1"/>
</dbReference>
<keyword evidence="4" id="KW-0805">Transcription regulation</keyword>
<dbReference type="GO" id="GO:0046983">
    <property type="term" value="F:protein dimerization activity"/>
    <property type="evidence" value="ECO:0007669"/>
    <property type="project" value="InterPro"/>
</dbReference>
<keyword evidence="7" id="KW-0539">Nucleus</keyword>
<dbReference type="Pfam" id="PF00010">
    <property type="entry name" value="HLH"/>
    <property type="match status" value="1"/>
</dbReference>
<evidence type="ECO:0000256" key="1">
    <source>
        <dbReference type="ARBA" id="ARBA00004123"/>
    </source>
</evidence>
<dbReference type="PROSITE" id="PS50888">
    <property type="entry name" value="BHLH"/>
    <property type="match status" value="1"/>
</dbReference>
<dbReference type="Proteomes" id="UP001327560">
    <property type="component" value="Chromosome 3"/>
</dbReference>
<dbReference type="SUPFAM" id="SSF47459">
    <property type="entry name" value="HLH, helix-loop-helix DNA-binding domain"/>
    <property type="match status" value="1"/>
</dbReference>
<evidence type="ECO:0000259" key="9">
    <source>
        <dbReference type="PROSITE" id="PS50888"/>
    </source>
</evidence>
<protein>
    <submittedName>
        <fullName evidence="10">Transcription factor ICE1-like</fullName>
    </submittedName>
</protein>
<dbReference type="GO" id="GO:0003700">
    <property type="term" value="F:DNA-binding transcription factor activity"/>
    <property type="evidence" value="ECO:0007669"/>
    <property type="project" value="TreeGrafter"/>
</dbReference>
<dbReference type="GO" id="GO:0005634">
    <property type="term" value="C:nucleus"/>
    <property type="evidence" value="ECO:0007669"/>
    <property type="project" value="UniProtKB-SubCell"/>
</dbReference>
<dbReference type="CDD" id="cd04873">
    <property type="entry name" value="ACT_UUR-ACR-like"/>
    <property type="match status" value="1"/>
</dbReference>
<accession>A0AAQ3QB26</accession>
<dbReference type="FunFam" id="4.10.280.10:FF:000066">
    <property type="entry name" value="BHLH transcription factor"/>
    <property type="match status" value="1"/>
</dbReference>
<gene>
    <name evidence="10" type="ORF">Cni_G11267</name>
</gene>
<comment type="similarity">
    <text evidence="2">Belongs to the bHLH protein family.</text>
</comment>
<reference evidence="10 11" key="1">
    <citation type="submission" date="2023-10" db="EMBL/GenBank/DDBJ databases">
        <title>Chromosome-scale genome assembly provides insights into flower coloration mechanisms of Canna indica.</title>
        <authorList>
            <person name="Li C."/>
        </authorList>
    </citation>
    <scope>NUCLEOTIDE SEQUENCE [LARGE SCALE GENOMIC DNA]</scope>
    <source>
        <tissue evidence="10">Flower</tissue>
    </source>
</reference>
<organism evidence="10 11">
    <name type="scientific">Canna indica</name>
    <name type="common">Indian-shot</name>
    <dbReference type="NCBI Taxonomy" id="4628"/>
    <lineage>
        <taxon>Eukaryota</taxon>
        <taxon>Viridiplantae</taxon>
        <taxon>Streptophyta</taxon>
        <taxon>Embryophyta</taxon>
        <taxon>Tracheophyta</taxon>
        <taxon>Spermatophyta</taxon>
        <taxon>Magnoliopsida</taxon>
        <taxon>Liliopsida</taxon>
        <taxon>Zingiberales</taxon>
        <taxon>Cannaceae</taxon>
        <taxon>Canna</taxon>
    </lineage>
</organism>
<dbReference type="InterPro" id="IPR036638">
    <property type="entry name" value="HLH_DNA-bd_sf"/>
</dbReference>
<evidence type="ECO:0000313" key="11">
    <source>
        <dbReference type="Proteomes" id="UP001327560"/>
    </source>
</evidence>
<keyword evidence="5" id="KW-0238">DNA-binding</keyword>
<dbReference type="InterPro" id="IPR054502">
    <property type="entry name" value="bHLH-TF_ACT-like_plant"/>
</dbReference>
<evidence type="ECO:0000256" key="3">
    <source>
        <dbReference type="ARBA" id="ARBA00022473"/>
    </source>
</evidence>
<dbReference type="EMBL" id="CP136892">
    <property type="protein sequence ID" value="WOL02548.1"/>
    <property type="molecule type" value="Genomic_DNA"/>
</dbReference>
<feature type="domain" description="BHLH" evidence="9">
    <location>
        <begin position="347"/>
        <end position="396"/>
    </location>
</feature>
<dbReference type="SMART" id="SM00353">
    <property type="entry name" value="HLH"/>
    <property type="match status" value="1"/>
</dbReference>
<feature type="compositionally biased region" description="Polar residues" evidence="8">
    <location>
        <begin position="235"/>
        <end position="248"/>
    </location>
</feature>
<evidence type="ECO:0000313" key="10">
    <source>
        <dbReference type="EMBL" id="WOL02548.1"/>
    </source>
</evidence>
<dbReference type="CDD" id="cd11443">
    <property type="entry name" value="bHLH_AtAMS_like"/>
    <property type="match status" value="1"/>
</dbReference>
<sequence length="539" mass="57609">MLSRIDGALWMEDGGDEDGAVSWASGNASSFHGGGMDESKADELGLSGFRSMLDDDWYAHPFETPHAQQDVKDVAFLRNQAPNEAMLLPAVDNLDQSQPFFSFKPALSSLFSSVSPFDAEFDLGTNVPGFVPPAPLINSPDVMNRGDGCGDGGLEFVGIGIGGRLDCANLNSVNQFSGALLLPPADNCSGPNSISTFYPAGFDALEDSPFLNRSKVLMPLEMPPPVGAQPTLFQKRTAASSQQISVTTGEKDGALGPWSLKGSSLESQGFAAAEESERKRKGNEEDERDEGSIEGSGLNYDSEDAVGDNAKGEETAKNGGDCGGGGHNLKADDMASGGGSDKRKKKGPPAKNLMAERRRRKKLNDRLFMLRSVVPKISKMDRASILGDAIEYLKELLQRINDLQNELESTPSISSLPTSTTTSLHPLTPALPALPCQVKDEFCSSSLQSPNSQSARVEVKSSEGRAVNIHMFCARRPGLLLSSMRALDDLGLDIQQAVISCFNGFALDIFQAEQCKEPGVLPEEIKAVLLHSAGFLNTM</sequence>
<keyword evidence="6" id="KW-0804">Transcription</keyword>
<evidence type="ECO:0000256" key="7">
    <source>
        <dbReference type="ARBA" id="ARBA00023242"/>
    </source>
</evidence>
<feature type="region of interest" description="Disordered" evidence="8">
    <location>
        <begin position="235"/>
        <end position="354"/>
    </location>
</feature>
<name>A0AAQ3QB26_9LILI</name>
<dbReference type="PANTHER" id="PTHR31945">
    <property type="entry name" value="TRANSCRIPTION FACTOR SCREAM2-RELATED"/>
    <property type="match status" value="1"/>
</dbReference>